<reference evidence="2" key="1">
    <citation type="journal article" date="2021" name="ISME J.">
        <title>Evolutionary origin and ecological implication of a unique nif island in free-living Bradyrhizobium lineages.</title>
        <authorList>
            <person name="Tao J."/>
        </authorList>
    </citation>
    <scope>NUCLEOTIDE SEQUENCE [LARGE SCALE GENOMIC DNA]</scope>
    <source>
        <strain evidence="2">SZCCT0434</strain>
    </source>
</reference>
<evidence type="ECO:0000313" key="2">
    <source>
        <dbReference type="Proteomes" id="UP001315278"/>
    </source>
</evidence>
<dbReference type="InterPro" id="IPR025737">
    <property type="entry name" value="FApF"/>
</dbReference>
<dbReference type="Proteomes" id="UP001315278">
    <property type="component" value="Unassembled WGS sequence"/>
</dbReference>
<proteinExistence type="predicted"/>
<keyword evidence="2" id="KW-1185">Reference proteome</keyword>
<accession>A0ABS5FP57</accession>
<gene>
    <name evidence="1" type="ORF">JQ615_24410</name>
</gene>
<comment type="caution">
    <text evidence="1">The sequence shown here is derived from an EMBL/GenBank/DDBJ whole genome shotgun (WGS) entry which is preliminary data.</text>
</comment>
<name>A0ABS5FP57_9BRAD</name>
<dbReference type="Pfam" id="PF13557">
    <property type="entry name" value="Phenol_MetA_deg"/>
    <property type="match status" value="1"/>
</dbReference>
<organism evidence="1 2">
    <name type="scientific">Bradyrhizobium jicamae</name>
    <dbReference type="NCBI Taxonomy" id="280332"/>
    <lineage>
        <taxon>Bacteria</taxon>
        <taxon>Pseudomonadati</taxon>
        <taxon>Pseudomonadota</taxon>
        <taxon>Alphaproteobacteria</taxon>
        <taxon>Hyphomicrobiales</taxon>
        <taxon>Nitrobacteraceae</taxon>
        <taxon>Bradyrhizobium</taxon>
    </lineage>
</organism>
<dbReference type="EMBL" id="JAFCJH010000028">
    <property type="protein sequence ID" value="MBR0798536.1"/>
    <property type="molecule type" value="Genomic_DNA"/>
</dbReference>
<dbReference type="RefSeq" id="WP_212493794.1">
    <property type="nucleotide sequence ID" value="NZ_JAFCJH010000028.1"/>
</dbReference>
<protein>
    <submittedName>
        <fullName evidence="1">Transporter</fullName>
    </submittedName>
</protein>
<evidence type="ECO:0000313" key="1">
    <source>
        <dbReference type="EMBL" id="MBR0798536.1"/>
    </source>
</evidence>
<sequence>MDYIRHRKPILIAGLCTIALIALPRTALADASGVSFWLPGTFGSLAATPVAPGWAYETIYLHLQQSAGAGKNFVTTNGIPGSVTSGLNARADALVEGVTYTWATPILGGQAGFTMLAAPGNLGVGIGASLTGPLGNTVSGVKTDNRTTVSDVFYQGTLKWNQGVNNEMIYVAGNIPSGTYDVNRLANLSFGFTAVDAGAGYTYLDPKTGHEFSIVGGLTYSGPNNALQYQNGIDAHLDWAASQFISKDVLVGVAGYYFQQLTDDTGLGAKLGGFRGMAVGVGPQIGFLFPVGDYQGYLNIKGYADLEVQNRPQGWSTWVTFAIQPKAPEPPPTAAPIVRKY</sequence>